<dbReference type="AlphaFoldDB" id="A0A4T0I187"/>
<dbReference type="Proteomes" id="UP000306954">
    <property type="component" value="Unassembled WGS sequence"/>
</dbReference>
<evidence type="ECO:0000313" key="1">
    <source>
        <dbReference type="EMBL" id="TIB10515.1"/>
    </source>
</evidence>
<sequence length="518" mass="58966">MRRLRLLITVIIVSVIGYLTINHHIQTAGLPPSIYRVRMGILSPHFSPWKEETSQLKPLPFYNDALLTPPGIKTPIIQPPNNKNILTKALPSIPVNDIDVYPRLPSLPANAPQLNQIIFAMTTTPSRARDYSQLWSHFIKSDSKCLVLLAPHDAPQQSSLESFLRNTRGLNCSVRSSKIDIYEDRMLSLPGEALQFAPTVDWVVVSDDDTTFIDIRLVQRMLSKYDQRQDWILGGASESPRQAHDFGLQAFGGAGIFLSNPIARKIHSQYDNCAENSRDVFGGDGKVSGCAAFVTGKDMNHLVSHEKGLHQFDIHGNAEGFFQSGWSDIIPTYFPKYMSEDWTSIKIILRVAKFLGGDNMFKRFAFDGGRTLVTLGHSIIVFRETLTPEHYRNIENTFGDDLTADFPSRPHNKRSYEYFIKDIYPTFIDLSTVSGYTEQPPPNWNILSDDEKDHALQQSSAATFVYEEWYRGRILKMVWDEFRSDNDLKGEGLWHGQEWLDREAESLQYKYQSTSKHV</sequence>
<accession>A0A4T0I187</accession>
<proteinExistence type="predicted"/>
<gene>
    <name evidence="1" type="ORF">E3P90_02824</name>
</gene>
<dbReference type="Gene3D" id="3.90.550.50">
    <property type="match status" value="1"/>
</dbReference>
<dbReference type="EMBL" id="SPOF01000030">
    <property type="protein sequence ID" value="TIB10515.1"/>
    <property type="molecule type" value="Genomic_DNA"/>
</dbReference>
<name>A0A4T0I187_WALIC</name>
<dbReference type="Pfam" id="PF04646">
    <property type="entry name" value="DUF604"/>
    <property type="match status" value="1"/>
</dbReference>
<dbReference type="InterPro" id="IPR006740">
    <property type="entry name" value="DUF604"/>
</dbReference>
<evidence type="ECO:0008006" key="3">
    <source>
        <dbReference type="Google" id="ProtNLM"/>
    </source>
</evidence>
<evidence type="ECO:0000313" key="2">
    <source>
        <dbReference type="Proteomes" id="UP000306954"/>
    </source>
</evidence>
<protein>
    <recommendedName>
        <fullName evidence="3">Glycosyltransferase family 31 protein</fullName>
    </recommendedName>
</protein>
<dbReference type="PANTHER" id="PTHR10811">
    <property type="entry name" value="FRINGE-RELATED"/>
    <property type="match status" value="1"/>
</dbReference>
<reference evidence="1 2" key="1">
    <citation type="submission" date="2019-03" db="EMBL/GenBank/DDBJ databases">
        <title>Sequencing 23 genomes of Wallemia ichthyophaga.</title>
        <authorList>
            <person name="Gostincar C."/>
        </authorList>
    </citation>
    <scope>NUCLEOTIDE SEQUENCE [LARGE SCALE GENOMIC DNA]</scope>
    <source>
        <strain evidence="1 2">EXF-8621</strain>
    </source>
</reference>
<comment type="caution">
    <text evidence="1">The sequence shown here is derived from an EMBL/GenBank/DDBJ whole genome shotgun (WGS) entry which is preliminary data.</text>
</comment>
<organism evidence="1 2">
    <name type="scientific">Wallemia ichthyophaga</name>
    <dbReference type="NCBI Taxonomy" id="245174"/>
    <lineage>
        <taxon>Eukaryota</taxon>
        <taxon>Fungi</taxon>
        <taxon>Dikarya</taxon>
        <taxon>Basidiomycota</taxon>
        <taxon>Wallemiomycotina</taxon>
        <taxon>Wallemiomycetes</taxon>
        <taxon>Wallemiales</taxon>
        <taxon>Wallemiaceae</taxon>
        <taxon>Wallemia</taxon>
    </lineage>
</organism>